<feature type="domain" description="Knr4/Smi1-like" evidence="3">
    <location>
        <begin position="163"/>
        <end position="346"/>
    </location>
</feature>
<organism evidence="4 5">
    <name type="scientific">Emergomyces africanus</name>
    <dbReference type="NCBI Taxonomy" id="1955775"/>
    <lineage>
        <taxon>Eukaryota</taxon>
        <taxon>Fungi</taxon>
        <taxon>Dikarya</taxon>
        <taxon>Ascomycota</taxon>
        <taxon>Pezizomycotina</taxon>
        <taxon>Eurotiomycetes</taxon>
        <taxon>Eurotiomycetidae</taxon>
        <taxon>Onygenales</taxon>
        <taxon>Ajellomycetaceae</taxon>
        <taxon>Emergomyces</taxon>
    </lineage>
</organism>
<feature type="compositionally biased region" description="Basic and acidic residues" evidence="2">
    <location>
        <begin position="543"/>
        <end position="554"/>
    </location>
</feature>
<dbReference type="PIRSF" id="PIRSF017023">
    <property type="entry name" value="KNR4"/>
    <property type="match status" value="1"/>
</dbReference>
<dbReference type="PANTHER" id="PTHR47432">
    <property type="entry name" value="CELL WALL ASSEMBLY REGULATOR SMI1"/>
    <property type="match status" value="1"/>
</dbReference>
<gene>
    <name evidence="4" type="ORF">ACJ72_02030</name>
</gene>
<evidence type="ECO:0000259" key="3">
    <source>
        <dbReference type="SMART" id="SM00860"/>
    </source>
</evidence>
<dbReference type="SUPFAM" id="SSF160631">
    <property type="entry name" value="SMI1/KNR4-like"/>
    <property type="match status" value="1"/>
</dbReference>
<dbReference type="InterPro" id="IPR018958">
    <property type="entry name" value="Knr4/Smi1-like_dom"/>
</dbReference>
<evidence type="ECO:0000256" key="1">
    <source>
        <dbReference type="ARBA" id="ARBA00005303"/>
    </source>
</evidence>
<comment type="similarity">
    <text evidence="1">Belongs to the KNR4/SMI1 family.</text>
</comment>
<accession>A0A1B7P3J0</accession>
<feature type="region of interest" description="Disordered" evidence="2">
    <location>
        <begin position="232"/>
        <end position="269"/>
    </location>
</feature>
<dbReference type="Gene3D" id="3.40.1580.10">
    <property type="entry name" value="SMI1/KNR4-like"/>
    <property type="match status" value="1"/>
</dbReference>
<dbReference type="OrthoDB" id="2305498at2759"/>
<name>A0A1B7P3J0_9EURO</name>
<dbReference type="InterPro" id="IPR051873">
    <property type="entry name" value="KNR4/SMI1_regulator"/>
</dbReference>
<dbReference type="PANTHER" id="PTHR47432:SF1">
    <property type="entry name" value="CELL WALL ASSEMBLY REGULATOR SMI1"/>
    <property type="match status" value="1"/>
</dbReference>
<feature type="region of interest" description="Disordered" evidence="2">
    <location>
        <begin position="25"/>
        <end position="114"/>
    </location>
</feature>
<protein>
    <recommendedName>
        <fullName evidence="3">Knr4/Smi1-like domain-containing protein</fullName>
    </recommendedName>
</protein>
<dbReference type="GO" id="GO:0070880">
    <property type="term" value="P:fungal-type cell wall beta-glucan biosynthetic process"/>
    <property type="evidence" value="ECO:0007669"/>
    <property type="project" value="TreeGrafter"/>
</dbReference>
<evidence type="ECO:0000313" key="5">
    <source>
        <dbReference type="Proteomes" id="UP000091918"/>
    </source>
</evidence>
<feature type="region of interest" description="Disordered" evidence="2">
    <location>
        <begin position="391"/>
        <end position="577"/>
    </location>
</feature>
<feature type="compositionally biased region" description="Low complexity" evidence="2">
    <location>
        <begin position="401"/>
        <end position="413"/>
    </location>
</feature>
<dbReference type="Pfam" id="PF09346">
    <property type="entry name" value="SMI1_KNR4"/>
    <property type="match status" value="1"/>
</dbReference>
<evidence type="ECO:0000256" key="2">
    <source>
        <dbReference type="SAM" id="MobiDB-lite"/>
    </source>
</evidence>
<dbReference type="SMART" id="SM00860">
    <property type="entry name" value="SMI1_KNR4"/>
    <property type="match status" value="1"/>
</dbReference>
<feature type="compositionally biased region" description="Polar residues" evidence="2">
    <location>
        <begin position="461"/>
        <end position="472"/>
    </location>
</feature>
<dbReference type="STRING" id="1658172.A0A1B7P3J0"/>
<feature type="compositionally biased region" description="Polar residues" evidence="2">
    <location>
        <begin position="74"/>
        <end position="88"/>
    </location>
</feature>
<feature type="compositionally biased region" description="Basic and acidic residues" evidence="2">
    <location>
        <begin position="25"/>
        <end position="34"/>
    </location>
</feature>
<dbReference type="GO" id="GO:0043332">
    <property type="term" value="C:mating projection tip"/>
    <property type="evidence" value="ECO:0007669"/>
    <property type="project" value="TreeGrafter"/>
</dbReference>
<dbReference type="EMBL" id="LGUA01000156">
    <property type="protein sequence ID" value="OAX83601.1"/>
    <property type="molecule type" value="Genomic_DNA"/>
</dbReference>
<dbReference type="InterPro" id="IPR009203">
    <property type="entry name" value="Knr4/Smi1"/>
</dbReference>
<feature type="compositionally biased region" description="Low complexity" evidence="2">
    <location>
        <begin position="494"/>
        <end position="531"/>
    </location>
</feature>
<evidence type="ECO:0000313" key="4">
    <source>
        <dbReference type="EMBL" id="OAX83601.1"/>
    </source>
</evidence>
<feature type="compositionally biased region" description="Polar residues" evidence="2">
    <location>
        <begin position="42"/>
        <end position="59"/>
    </location>
</feature>
<keyword evidence="5" id="KW-1185">Reference proteome</keyword>
<sequence length="577" mass="62458">MADAWLMYPSFGSAFRSFWHTMTSNDRHASHDSPYRTGQHVPLSQNRNAPLTSVATSAVESRADLTSFEDGPAIQSSSPGWSGSQAGVTSPVRPYSPGMRSLSSQQRRSNELNSPDGVTAAEIQMQSFHDGAPPPPPVSHSWRKIDRWAENNYEELYDQLCEGCSQNDVNELEHELDCTLPLEVRESLQIHDGQERGGTPTGIIFGCMLLDCEEIVQEWKNWRTVNEEFLSTSSFSPPQQPSIKAFGGSSVASSSSAPTPPPPQIGSNPLWRQELLDKQDSQPPKAIQKAYAHPSWIPLARDWGGNNIAIDLAPGPAGKWGQVIIFGRDYDCKYVVARSWAAFLAIVAEDLCSPKSFVDDESGELKLKQFKQPGVEPPYLEILRWRADQKYGRRPPRRKSTNGLGVNTGVNGNRDSPYGSPTTANGDERGRSPHRFPSRGPNASPKTPFGVSSPLARVTEETTSPAVSSPSGGNKIGGPASLNADTAKKQDSPVDAVSSSTATTTTTTTTTTNNTTASTTTDTSKTDVATNDPAQTDPSPTPSKEKEKDKRKSDLTTPRSSTGLDADALEGMKNIAI</sequence>
<proteinExistence type="inferred from homology"/>
<dbReference type="Proteomes" id="UP000091918">
    <property type="component" value="Unassembled WGS sequence"/>
</dbReference>
<reference evidence="4 5" key="1">
    <citation type="submission" date="2015-07" db="EMBL/GenBank/DDBJ databases">
        <title>Emmonsia species relationships and genome sequence.</title>
        <authorList>
            <person name="Cuomo C.A."/>
            <person name="Schwartz I.S."/>
            <person name="Kenyon C."/>
            <person name="de Hoog G.S."/>
            <person name="Govender N.P."/>
            <person name="Botha A."/>
            <person name="Moreno L."/>
            <person name="de Vries M."/>
            <person name="Munoz J.F."/>
            <person name="Stielow J.B."/>
        </authorList>
    </citation>
    <scope>NUCLEOTIDE SEQUENCE [LARGE SCALE GENOMIC DNA]</scope>
    <source>
        <strain evidence="4 5">CBS 136260</strain>
    </source>
</reference>
<feature type="compositionally biased region" description="Polar residues" evidence="2">
    <location>
        <begin position="101"/>
        <end position="113"/>
    </location>
</feature>
<dbReference type="InterPro" id="IPR037883">
    <property type="entry name" value="Knr4/Smi1-like_sf"/>
</dbReference>
<dbReference type="AlphaFoldDB" id="A0A1B7P3J0"/>
<comment type="caution">
    <text evidence="4">The sequence shown here is derived from an EMBL/GenBank/DDBJ whole genome shotgun (WGS) entry which is preliminary data.</text>
</comment>